<dbReference type="SUPFAM" id="SSF51161">
    <property type="entry name" value="Trimeric LpxA-like enzymes"/>
    <property type="match status" value="1"/>
</dbReference>
<dbReference type="EMBL" id="VDFW01000030">
    <property type="protein sequence ID" value="TNC21884.1"/>
    <property type="molecule type" value="Genomic_DNA"/>
</dbReference>
<dbReference type="InterPro" id="IPR020019">
    <property type="entry name" value="AcTrfase_PglD-like"/>
</dbReference>
<evidence type="ECO:0000313" key="4">
    <source>
        <dbReference type="Proteomes" id="UP000305546"/>
    </source>
</evidence>
<dbReference type="Proteomes" id="UP000305546">
    <property type="component" value="Unassembled WGS sequence"/>
</dbReference>
<dbReference type="InterPro" id="IPR041561">
    <property type="entry name" value="PglD_N"/>
</dbReference>
<dbReference type="CDD" id="cd03360">
    <property type="entry name" value="LbH_AT_putative"/>
    <property type="match status" value="1"/>
</dbReference>
<feature type="active site" description="Proton acceptor" evidence="1">
    <location>
        <position position="137"/>
    </location>
</feature>
<evidence type="ECO:0000313" key="3">
    <source>
        <dbReference type="EMBL" id="TNC21884.1"/>
    </source>
</evidence>
<comment type="caution">
    <text evidence="3">The sequence shown here is derived from an EMBL/GenBank/DDBJ whole genome shotgun (WGS) entry which is preliminary data.</text>
</comment>
<accession>A0A5C4LVH2</accession>
<dbReference type="GO" id="GO:0016746">
    <property type="term" value="F:acyltransferase activity"/>
    <property type="evidence" value="ECO:0007669"/>
    <property type="project" value="UniProtKB-KW"/>
</dbReference>
<protein>
    <submittedName>
        <fullName evidence="3">Acyltransferase</fullName>
    </submittedName>
</protein>
<reference evidence="3 4" key="1">
    <citation type="submission" date="2019-06" db="EMBL/GenBank/DDBJ databases">
        <title>Amycolatopsis alkalitolerans sp. nov., isolated from Gastrodia elata Blume.</title>
        <authorList>
            <person name="Narsing Rao M.P."/>
            <person name="Li W.J."/>
        </authorList>
    </citation>
    <scope>NUCLEOTIDE SEQUENCE [LARGE SCALE GENOMIC DNA]</scope>
    <source>
        <strain evidence="3 4">SYSUP0005</strain>
    </source>
</reference>
<organism evidence="3 4">
    <name type="scientific">Amycolatopsis alkalitolerans</name>
    <dbReference type="NCBI Taxonomy" id="2547244"/>
    <lineage>
        <taxon>Bacteria</taxon>
        <taxon>Bacillati</taxon>
        <taxon>Actinomycetota</taxon>
        <taxon>Actinomycetes</taxon>
        <taxon>Pseudonocardiales</taxon>
        <taxon>Pseudonocardiaceae</taxon>
        <taxon>Amycolatopsis</taxon>
    </lineage>
</organism>
<dbReference type="AlphaFoldDB" id="A0A5C4LVH2"/>
<dbReference type="PANTHER" id="PTHR43300:SF7">
    <property type="entry name" value="UDP-N-ACETYLBACILLOSAMINE N-ACETYLTRANSFERASE"/>
    <property type="match status" value="1"/>
</dbReference>
<keyword evidence="4" id="KW-1185">Reference proteome</keyword>
<proteinExistence type="predicted"/>
<keyword evidence="3" id="KW-0808">Transferase</keyword>
<keyword evidence="3" id="KW-0012">Acyltransferase</keyword>
<dbReference type="InterPro" id="IPR050179">
    <property type="entry name" value="Trans_hexapeptide_repeat"/>
</dbReference>
<sequence>MTRDSGRSVPIHIVGAGGLGRETLDALFARGCERDSLVLVDDHVVATELHGVPVRRPDDVRDGLFVVAIADPGTRRRLATRMLERGLVLTSVVHPRATLAHDVRIPAGCLVLANAFISTGTRLAAHTQVQYNATIGHDSVLHEFVTVLPGANVAGNVVLETAVTVGSNASVLQGLVVGARTFIGAGAVVTKNHLGDRVLVGVPARDRGAPAGMAGAVTERP</sequence>
<dbReference type="Gene3D" id="3.40.50.20">
    <property type="match status" value="1"/>
</dbReference>
<dbReference type="Gene3D" id="2.160.10.10">
    <property type="entry name" value="Hexapeptide repeat proteins"/>
    <property type="match status" value="1"/>
</dbReference>
<dbReference type="Pfam" id="PF17836">
    <property type="entry name" value="PglD_N"/>
    <property type="match status" value="1"/>
</dbReference>
<name>A0A5C4LVH2_9PSEU</name>
<dbReference type="PANTHER" id="PTHR43300">
    <property type="entry name" value="ACETYLTRANSFERASE"/>
    <property type="match status" value="1"/>
</dbReference>
<dbReference type="RefSeq" id="WP_139099554.1">
    <property type="nucleotide sequence ID" value="NZ_VDFW01000030.1"/>
</dbReference>
<dbReference type="OrthoDB" id="3697257at2"/>
<dbReference type="NCBIfam" id="TIGR03570">
    <property type="entry name" value="NeuD_NnaD"/>
    <property type="match status" value="1"/>
</dbReference>
<gene>
    <name evidence="3" type="ORF">FG385_26725</name>
</gene>
<feature type="domain" description="PglD N-terminal" evidence="2">
    <location>
        <begin position="11"/>
        <end position="81"/>
    </location>
</feature>
<evidence type="ECO:0000256" key="1">
    <source>
        <dbReference type="PIRSR" id="PIRSR620019-1"/>
    </source>
</evidence>
<evidence type="ECO:0000259" key="2">
    <source>
        <dbReference type="Pfam" id="PF17836"/>
    </source>
</evidence>
<feature type="site" description="Increases basicity of active site His" evidence="1">
    <location>
        <position position="138"/>
    </location>
</feature>
<dbReference type="InterPro" id="IPR011004">
    <property type="entry name" value="Trimer_LpxA-like_sf"/>
</dbReference>